<dbReference type="CDD" id="cd00293">
    <property type="entry name" value="USP-like"/>
    <property type="match status" value="1"/>
</dbReference>
<dbReference type="Gene3D" id="3.40.50.620">
    <property type="entry name" value="HUPs"/>
    <property type="match status" value="2"/>
</dbReference>
<dbReference type="PANTHER" id="PTHR46268:SF6">
    <property type="entry name" value="UNIVERSAL STRESS PROTEIN UP12"/>
    <property type="match status" value="1"/>
</dbReference>
<comment type="similarity">
    <text evidence="1">Belongs to the universal stress protein A family.</text>
</comment>
<feature type="domain" description="UspA" evidence="2">
    <location>
        <begin position="8"/>
        <end position="143"/>
    </location>
</feature>
<sequence length="299" mass="30770">MNGPALPVLVGYDGSDEAGTAVRWAARYAQSTSLPLTVVHCWIWPLFTHNLGPVRGVEGSGLRHAAEAALEEGREIAVETAPGLGVDTRLVTGYPAAVMTTLSRNASMVVSGSRGLGGFLGQLVGSVSLHLAAGAHCPVAVIRQTPAEGAPVVAAVDGSEESLGALVLACRIAVQQGAVLEVVHVGQDLPASLLRRRTQPAPQDESILRRAVELAHATEPELTVKEVPLMSRSVPGSLLKLTSDAFCLVLGAKGMGGLGTRLGSTVHAVLHHSKGNVVIWRSTAAPAPDAPGDEGEAEG</sequence>
<dbReference type="InterPro" id="IPR006016">
    <property type="entry name" value="UspA"/>
</dbReference>
<evidence type="ECO:0000313" key="3">
    <source>
        <dbReference type="EMBL" id="CAA9223291.1"/>
    </source>
</evidence>
<evidence type="ECO:0000256" key="1">
    <source>
        <dbReference type="ARBA" id="ARBA00008791"/>
    </source>
</evidence>
<dbReference type="RefSeq" id="WP_294564903.1">
    <property type="nucleotide sequence ID" value="NZ_CADCTE010000046.1"/>
</dbReference>
<gene>
    <name evidence="3" type="ORF">AVDCRST_MAG83-666</name>
</gene>
<dbReference type="SUPFAM" id="SSF52402">
    <property type="entry name" value="Adenine nucleotide alpha hydrolases-like"/>
    <property type="match status" value="2"/>
</dbReference>
<evidence type="ECO:0000259" key="2">
    <source>
        <dbReference type="Pfam" id="PF00582"/>
    </source>
</evidence>
<dbReference type="InterPro" id="IPR014729">
    <property type="entry name" value="Rossmann-like_a/b/a_fold"/>
</dbReference>
<feature type="domain" description="UspA" evidence="2">
    <location>
        <begin position="152"/>
        <end position="279"/>
    </location>
</feature>
<dbReference type="EMBL" id="CADCTE010000046">
    <property type="protein sequence ID" value="CAA9223291.1"/>
    <property type="molecule type" value="Genomic_DNA"/>
</dbReference>
<name>A0A6J4HFR5_9MICC</name>
<dbReference type="PRINTS" id="PR01438">
    <property type="entry name" value="UNVRSLSTRESS"/>
</dbReference>
<reference evidence="3" key="1">
    <citation type="submission" date="2020-02" db="EMBL/GenBank/DDBJ databases">
        <authorList>
            <person name="Meier V. D."/>
        </authorList>
    </citation>
    <scope>NUCLEOTIDE SEQUENCE</scope>
    <source>
        <strain evidence="3">AVDCRST_MAG83</strain>
    </source>
</reference>
<protein>
    <submittedName>
        <fullName evidence="3">Universal stress protein family</fullName>
    </submittedName>
</protein>
<dbReference type="InterPro" id="IPR006015">
    <property type="entry name" value="Universal_stress_UspA"/>
</dbReference>
<accession>A0A6J4HFR5</accession>
<dbReference type="Pfam" id="PF00582">
    <property type="entry name" value="Usp"/>
    <property type="match status" value="2"/>
</dbReference>
<dbReference type="AlphaFoldDB" id="A0A6J4HFR5"/>
<proteinExistence type="inferred from homology"/>
<dbReference type="PANTHER" id="PTHR46268">
    <property type="entry name" value="STRESS RESPONSE PROTEIN NHAX"/>
    <property type="match status" value="1"/>
</dbReference>
<organism evidence="3">
    <name type="scientific">uncultured Arthrobacter sp</name>
    <dbReference type="NCBI Taxonomy" id="114050"/>
    <lineage>
        <taxon>Bacteria</taxon>
        <taxon>Bacillati</taxon>
        <taxon>Actinomycetota</taxon>
        <taxon>Actinomycetes</taxon>
        <taxon>Micrococcales</taxon>
        <taxon>Micrococcaceae</taxon>
        <taxon>Arthrobacter</taxon>
        <taxon>environmental samples</taxon>
    </lineage>
</organism>